<dbReference type="Proteomes" id="UP000306585">
    <property type="component" value="Unassembled WGS sequence"/>
</dbReference>
<dbReference type="GO" id="GO:0009252">
    <property type="term" value="P:peptidoglycan biosynthetic process"/>
    <property type="evidence" value="ECO:0007669"/>
    <property type="project" value="UniProtKB-UniRule"/>
</dbReference>
<feature type="active site" evidence="15">
    <location>
        <position position="145"/>
    </location>
</feature>
<keyword evidence="16" id="KW-0479">Metal-binding</keyword>
<keyword evidence="10 14" id="KW-0133">Cell shape</keyword>
<accession>A0A5R9GVY2</accession>
<evidence type="ECO:0000313" key="20">
    <source>
        <dbReference type="Proteomes" id="UP000306585"/>
    </source>
</evidence>
<dbReference type="UniPathway" id="UPA00219"/>
<dbReference type="InterPro" id="IPR013815">
    <property type="entry name" value="ATP_grasp_subdomain_1"/>
</dbReference>
<evidence type="ECO:0000256" key="4">
    <source>
        <dbReference type="ARBA" id="ARBA00010871"/>
    </source>
</evidence>
<dbReference type="AlphaFoldDB" id="A0A5R9GVY2"/>
<dbReference type="EMBL" id="VBRY01000003">
    <property type="protein sequence ID" value="TLS68257.1"/>
    <property type="molecule type" value="Genomic_DNA"/>
</dbReference>
<keyword evidence="20" id="KW-1185">Reference proteome</keyword>
<evidence type="ECO:0000313" key="19">
    <source>
        <dbReference type="EMBL" id="TLS68257.1"/>
    </source>
</evidence>
<reference evidence="19 20" key="1">
    <citation type="journal article" date="2019" name="Appl. Environ. Microbiol.">
        <title>Environmental Evidence and Genomic Insight of Iron-oxidizing Bacteria Preference Towards More Corrosion Resistant Stainless Steel at Higher Salinities.</title>
        <authorList>
            <person name="Garrison C.E."/>
            <person name="Price K.A."/>
            <person name="Field E.K."/>
        </authorList>
    </citation>
    <scope>NUCLEOTIDE SEQUENCE [LARGE SCALE GENOMIC DNA]</scope>
    <source>
        <strain evidence="19 20">P3</strain>
    </source>
</reference>
<feature type="domain" description="ATP-grasp" evidence="18">
    <location>
        <begin position="82"/>
        <end position="295"/>
    </location>
</feature>
<dbReference type="InterPro" id="IPR011095">
    <property type="entry name" value="Dala_Dala_lig_C"/>
</dbReference>
<evidence type="ECO:0000256" key="16">
    <source>
        <dbReference type="PIRSR" id="PIRSR039102-3"/>
    </source>
</evidence>
<evidence type="ECO:0000259" key="18">
    <source>
        <dbReference type="PROSITE" id="PS50975"/>
    </source>
</evidence>
<dbReference type="Gene3D" id="3.40.50.20">
    <property type="match status" value="1"/>
</dbReference>
<comment type="caution">
    <text evidence="19">The sequence shown here is derived from an EMBL/GenBank/DDBJ whole genome shotgun (WGS) entry which is preliminary data.</text>
</comment>
<dbReference type="InterPro" id="IPR016185">
    <property type="entry name" value="PreATP-grasp_dom_sf"/>
</dbReference>
<evidence type="ECO:0000256" key="3">
    <source>
        <dbReference type="ARBA" id="ARBA00004496"/>
    </source>
</evidence>
<comment type="catalytic activity">
    <reaction evidence="13 14">
        <text>2 D-alanine + ATP = D-alanyl-D-alanine + ADP + phosphate + H(+)</text>
        <dbReference type="Rhea" id="RHEA:11224"/>
        <dbReference type="ChEBI" id="CHEBI:15378"/>
        <dbReference type="ChEBI" id="CHEBI:30616"/>
        <dbReference type="ChEBI" id="CHEBI:43474"/>
        <dbReference type="ChEBI" id="CHEBI:57416"/>
        <dbReference type="ChEBI" id="CHEBI:57822"/>
        <dbReference type="ChEBI" id="CHEBI:456216"/>
        <dbReference type="EC" id="6.3.2.4"/>
    </reaction>
</comment>
<sequence>MVMSAVDVKRFGRTGVLMGGTSAERDVSLRSGAAVLRALTAAGVDAVGIDLQDDWAAQLRAASIDTAFIALHGTLGEDGCVQGLLEIMGIPYTGSRVMASALCMNKRLCKQVLDQAGLTTPVEIRIAEGGPERYPVFIKPVAEGSSIGLHYVESVEAWQQLDLDADMQWIAEMPVKGVEIAVSVLAGEALMPVEVAPKSGVYDYTSKYTAGATAYFCPARLPAETLRYCMEQAEKAVAAAGCSGAPRVDMIVGSGGEAAILEINTIPGMTETSLLPKAAAAAGIDFQQLCLRILATAGLDYGQEGKR</sequence>
<dbReference type="PROSITE" id="PS50975">
    <property type="entry name" value="ATP_GRASP"/>
    <property type="match status" value="1"/>
</dbReference>
<keyword evidence="11 14" id="KW-0573">Peptidoglycan synthesis</keyword>
<dbReference type="PROSITE" id="PS00843">
    <property type="entry name" value="DALA_DALA_LIGASE_1"/>
    <property type="match status" value="1"/>
</dbReference>
<dbReference type="InterPro" id="IPR005905">
    <property type="entry name" value="D_ala_D_ala"/>
</dbReference>
<proteinExistence type="inferred from homology"/>
<comment type="function">
    <text evidence="2 14">Cell wall formation.</text>
</comment>
<dbReference type="GO" id="GO:0005524">
    <property type="term" value="F:ATP binding"/>
    <property type="evidence" value="ECO:0007669"/>
    <property type="project" value="UniProtKB-UniRule"/>
</dbReference>
<keyword evidence="16" id="KW-0464">Manganese</keyword>
<dbReference type="PIRSF" id="PIRSF039102">
    <property type="entry name" value="Ddl/VanB"/>
    <property type="match status" value="1"/>
</dbReference>
<evidence type="ECO:0000256" key="5">
    <source>
        <dbReference type="ARBA" id="ARBA00012216"/>
    </source>
</evidence>
<evidence type="ECO:0000256" key="6">
    <source>
        <dbReference type="ARBA" id="ARBA00022490"/>
    </source>
</evidence>
<protein>
    <recommendedName>
        <fullName evidence="5 14">D-alanine--D-alanine ligase</fullName>
        <ecNumber evidence="5 14">6.3.2.4</ecNumber>
    </recommendedName>
    <alternativeName>
        <fullName evidence="14">D-Ala-D-Ala ligase</fullName>
    </alternativeName>
    <alternativeName>
        <fullName evidence="14">D-alanylalanine synthetase</fullName>
    </alternativeName>
</protein>
<evidence type="ECO:0000256" key="9">
    <source>
        <dbReference type="ARBA" id="ARBA00022840"/>
    </source>
</evidence>
<dbReference type="Pfam" id="PF01820">
    <property type="entry name" value="Dala_Dala_lig_N"/>
    <property type="match status" value="1"/>
</dbReference>
<dbReference type="NCBIfam" id="TIGR01205">
    <property type="entry name" value="D_ala_D_alaTIGR"/>
    <property type="match status" value="1"/>
</dbReference>
<keyword evidence="12 14" id="KW-0961">Cell wall biogenesis/degradation</keyword>
<evidence type="ECO:0000256" key="1">
    <source>
        <dbReference type="ARBA" id="ARBA00001936"/>
    </source>
</evidence>
<feature type="binding site" evidence="16">
    <location>
        <position position="262"/>
    </location>
    <ligand>
        <name>Mg(2+)</name>
        <dbReference type="ChEBI" id="CHEBI:18420"/>
        <label>2</label>
    </ligand>
</feature>
<dbReference type="PANTHER" id="PTHR23132:SF23">
    <property type="entry name" value="D-ALANINE--D-ALANINE LIGASE B"/>
    <property type="match status" value="1"/>
</dbReference>
<comment type="cofactor">
    <cofactor evidence="16">
        <name>Mg(2+)</name>
        <dbReference type="ChEBI" id="CHEBI:18420"/>
    </cofactor>
    <cofactor evidence="16">
        <name>Mn(2+)</name>
        <dbReference type="ChEBI" id="CHEBI:29035"/>
    </cofactor>
    <text evidence="16">Binds 2 magnesium or manganese ions per subunit.</text>
</comment>
<comment type="pathway">
    <text evidence="14">Cell wall biogenesis; peptidoglycan biosynthesis.</text>
</comment>
<keyword evidence="16" id="KW-0460">Magnesium</keyword>
<dbReference type="GO" id="GO:0008360">
    <property type="term" value="P:regulation of cell shape"/>
    <property type="evidence" value="ECO:0007669"/>
    <property type="project" value="UniProtKB-KW"/>
</dbReference>
<organism evidence="19 20">
    <name type="scientific">Mariprofundus erugo</name>
    <dbReference type="NCBI Taxonomy" id="2528639"/>
    <lineage>
        <taxon>Bacteria</taxon>
        <taxon>Pseudomonadati</taxon>
        <taxon>Pseudomonadota</taxon>
        <taxon>Candidatius Mariprofundia</taxon>
        <taxon>Mariprofundales</taxon>
        <taxon>Mariprofundaceae</taxon>
        <taxon>Mariprofundus</taxon>
    </lineage>
</organism>
<dbReference type="EC" id="6.3.2.4" evidence="5 14"/>
<dbReference type="GO" id="GO:0005737">
    <property type="term" value="C:cytoplasm"/>
    <property type="evidence" value="ECO:0007669"/>
    <property type="project" value="UniProtKB-SubCell"/>
</dbReference>
<evidence type="ECO:0000256" key="17">
    <source>
        <dbReference type="PROSITE-ProRule" id="PRU00409"/>
    </source>
</evidence>
<dbReference type="SUPFAM" id="SSF56059">
    <property type="entry name" value="Glutathione synthetase ATP-binding domain-like"/>
    <property type="match status" value="1"/>
</dbReference>
<dbReference type="Gene3D" id="3.30.470.20">
    <property type="entry name" value="ATP-grasp fold, B domain"/>
    <property type="match status" value="1"/>
</dbReference>
<evidence type="ECO:0000256" key="7">
    <source>
        <dbReference type="ARBA" id="ARBA00022598"/>
    </source>
</evidence>
<evidence type="ECO:0000256" key="10">
    <source>
        <dbReference type="ARBA" id="ARBA00022960"/>
    </source>
</evidence>
<dbReference type="InterPro" id="IPR011127">
    <property type="entry name" value="Dala_Dala_lig_N"/>
</dbReference>
<evidence type="ECO:0000256" key="11">
    <source>
        <dbReference type="ARBA" id="ARBA00022984"/>
    </source>
</evidence>
<feature type="active site" evidence="15">
    <location>
        <position position="24"/>
    </location>
</feature>
<keyword evidence="9 17" id="KW-0067">ATP-binding</keyword>
<dbReference type="Pfam" id="PF07478">
    <property type="entry name" value="Dala_Dala_lig_C"/>
    <property type="match status" value="1"/>
</dbReference>
<keyword evidence="8 17" id="KW-0547">Nucleotide-binding</keyword>
<comment type="cofactor">
    <cofactor evidence="1">
        <name>Mn(2+)</name>
        <dbReference type="ChEBI" id="CHEBI:29035"/>
    </cofactor>
</comment>
<feature type="binding site" evidence="16">
    <location>
        <position position="262"/>
    </location>
    <ligand>
        <name>Mg(2+)</name>
        <dbReference type="ChEBI" id="CHEBI:18420"/>
        <label>1</label>
    </ligand>
</feature>
<evidence type="ECO:0000256" key="15">
    <source>
        <dbReference type="PIRSR" id="PIRSR039102-1"/>
    </source>
</evidence>
<keyword evidence="7 14" id="KW-0436">Ligase</keyword>
<dbReference type="GO" id="GO:0071555">
    <property type="term" value="P:cell wall organization"/>
    <property type="evidence" value="ECO:0007669"/>
    <property type="project" value="UniProtKB-KW"/>
</dbReference>
<dbReference type="Gene3D" id="3.30.1490.20">
    <property type="entry name" value="ATP-grasp fold, A domain"/>
    <property type="match status" value="1"/>
</dbReference>
<gene>
    <name evidence="14" type="primary">ddl</name>
    <name evidence="19" type="ORF">FEF65_04490</name>
</gene>
<evidence type="ECO:0000256" key="12">
    <source>
        <dbReference type="ARBA" id="ARBA00023316"/>
    </source>
</evidence>
<keyword evidence="6 14" id="KW-0963">Cytoplasm</keyword>
<name>A0A5R9GVY2_9PROT</name>
<evidence type="ECO:0000256" key="8">
    <source>
        <dbReference type="ARBA" id="ARBA00022741"/>
    </source>
</evidence>
<feature type="binding site" evidence="16">
    <location>
        <position position="249"/>
    </location>
    <ligand>
        <name>Mg(2+)</name>
        <dbReference type="ChEBI" id="CHEBI:18420"/>
        <label>1</label>
    </ligand>
</feature>
<comment type="similarity">
    <text evidence="4 14">Belongs to the D-alanine--D-alanine ligase family.</text>
</comment>
<dbReference type="HAMAP" id="MF_00047">
    <property type="entry name" value="Dala_Dala_lig"/>
    <property type="match status" value="1"/>
</dbReference>
<evidence type="ECO:0000256" key="14">
    <source>
        <dbReference type="HAMAP-Rule" id="MF_00047"/>
    </source>
</evidence>
<dbReference type="InterPro" id="IPR000291">
    <property type="entry name" value="D-Ala_lig_Van_CS"/>
</dbReference>
<dbReference type="GO" id="GO:0046872">
    <property type="term" value="F:metal ion binding"/>
    <property type="evidence" value="ECO:0007669"/>
    <property type="project" value="UniProtKB-KW"/>
</dbReference>
<dbReference type="SUPFAM" id="SSF52440">
    <property type="entry name" value="PreATP-grasp domain"/>
    <property type="match status" value="1"/>
</dbReference>
<evidence type="ECO:0000256" key="2">
    <source>
        <dbReference type="ARBA" id="ARBA00003921"/>
    </source>
</evidence>
<feature type="active site" evidence="15">
    <location>
        <position position="273"/>
    </location>
</feature>
<dbReference type="NCBIfam" id="NF002378">
    <property type="entry name" value="PRK01372.1"/>
    <property type="match status" value="1"/>
</dbReference>
<feature type="binding site" evidence="16">
    <location>
        <position position="264"/>
    </location>
    <ligand>
        <name>Mg(2+)</name>
        <dbReference type="ChEBI" id="CHEBI:18420"/>
        <label>2</label>
    </ligand>
</feature>
<comment type="subcellular location">
    <subcellularLocation>
        <location evidence="3 14">Cytoplasm</location>
    </subcellularLocation>
</comment>
<dbReference type="GO" id="GO:0008716">
    <property type="term" value="F:D-alanine-D-alanine ligase activity"/>
    <property type="evidence" value="ECO:0007669"/>
    <property type="project" value="UniProtKB-UniRule"/>
</dbReference>
<evidence type="ECO:0000256" key="13">
    <source>
        <dbReference type="ARBA" id="ARBA00047614"/>
    </source>
</evidence>
<dbReference type="InterPro" id="IPR011761">
    <property type="entry name" value="ATP-grasp"/>
</dbReference>
<dbReference type="PANTHER" id="PTHR23132">
    <property type="entry name" value="D-ALANINE--D-ALANINE LIGASE"/>
    <property type="match status" value="1"/>
</dbReference>